<keyword evidence="2" id="KW-1185">Reference proteome</keyword>
<evidence type="ECO:0000313" key="2">
    <source>
        <dbReference type="Proteomes" id="UP000828390"/>
    </source>
</evidence>
<evidence type="ECO:0000313" key="1">
    <source>
        <dbReference type="EMBL" id="KAH3848192.1"/>
    </source>
</evidence>
<sequence length="111" mass="12706">MRVRENLLEEMIQWAPEIVVVLGTLSSYVGKLEIGACLTLWLQAFAGGGNLERRLWTLPSIHKFVAKKFSLAYMFHVKEEGHWVRDGFHLSKEGEWSNLCAEVGNRQNGFQ</sequence>
<reference evidence="1" key="2">
    <citation type="submission" date="2020-11" db="EMBL/GenBank/DDBJ databases">
        <authorList>
            <person name="McCartney M.A."/>
            <person name="Auch B."/>
            <person name="Kono T."/>
            <person name="Mallez S."/>
            <person name="Becker A."/>
            <person name="Gohl D.M."/>
            <person name="Silverstein K.A.T."/>
            <person name="Koren S."/>
            <person name="Bechman K.B."/>
            <person name="Herman A."/>
            <person name="Abrahante J.E."/>
            <person name="Garbe J."/>
        </authorList>
    </citation>
    <scope>NUCLEOTIDE SEQUENCE</scope>
    <source>
        <strain evidence="1">Duluth1</strain>
        <tissue evidence="1">Whole animal</tissue>
    </source>
</reference>
<comment type="caution">
    <text evidence="1">The sequence shown here is derived from an EMBL/GenBank/DDBJ whole genome shotgun (WGS) entry which is preliminary data.</text>
</comment>
<organism evidence="1 2">
    <name type="scientific">Dreissena polymorpha</name>
    <name type="common">Zebra mussel</name>
    <name type="synonym">Mytilus polymorpha</name>
    <dbReference type="NCBI Taxonomy" id="45954"/>
    <lineage>
        <taxon>Eukaryota</taxon>
        <taxon>Metazoa</taxon>
        <taxon>Spiralia</taxon>
        <taxon>Lophotrochozoa</taxon>
        <taxon>Mollusca</taxon>
        <taxon>Bivalvia</taxon>
        <taxon>Autobranchia</taxon>
        <taxon>Heteroconchia</taxon>
        <taxon>Euheterodonta</taxon>
        <taxon>Imparidentia</taxon>
        <taxon>Neoheterodontei</taxon>
        <taxon>Myida</taxon>
        <taxon>Dreissenoidea</taxon>
        <taxon>Dreissenidae</taxon>
        <taxon>Dreissena</taxon>
    </lineage>
</organism>
<dbReference type="EMBL" id="JAIWYP010000003">
    <property type="protein sequence ID" value="KAH3848192.1"/>
    <property type="molecule type" value="Genomic_DNA"/>
</dbReference>
<proteinExistence type="predicted"/>
<dbReference type="Proteomes" id="UP000828390">
    <property type="component" value="Unassembled WGS sequence"/>
</dbReference>
<accession>A0A9D4QZ57</accession>
<protein>
    <submittedName>
        <fullName evidence="1">Uncharacterized protein</fullName>
    </submittedName>
</protein>
<dbReference type="AlphaFoldDB" id="A0A9D4QZ57"/>
<reference evidence="1" key="1">
    <citation type="journal article" date="2019" name="bioRxiv">
        <title>The Genome of the Zebra Mussel, Dreissena polymorpha: A Resource for Invasive Species Research.</title>
        <authorList>
            <person name="McCartney M.A."/>
            <person name="Auch B."/>
            <person name="Kono T."/>
            <person name="Mallez S."/>
            <person name="Zhang Y."/>
            <person name="Obille A."/>
            <person name="Becker A."/>
            <person name="Abrahante J.E."/>
            <person name="Garbe J."/>
            <person name="Badalamenti J.P."/>
            <person name="Herman A."/>
            <person name="Mangelson H."/>
            <person name="Liachko I."/>
            <person name="Sullivan S."/>
            <person name="Sone E.D."/>
            <person name="Koren S."/>
            <person name="Silverstein K.A.T."/>
            <person name="Beckman K.B."/>
            <person name="Gohl D.M."/>
        </authorList>
    </citation>
    <scope>NUCLEOTIDE SEQUENCE</scope>
    <source>
        <strain evidence="1">Duluth1</strain>
        <tissue evidence="1">Whole animal</tissue>
    </source>
</reference>
<gene>
    <name evidence="1" type="ORF">DPMN_090551</name>
</gene>
<name>A0A9D4QZ57_DREPO</name>